<reference evidence="12" key="1">
    <citation type="submission" date="2016-10" db="EMBL/GenBank/DDBJ databases">
        <authorList>
            <person name="Varghese N."/>
            <person name="Submissions S."/>
        </authorList>
    </citation>
    <scope>NUCLEOTIDE SEQUENCE [LARGE SCALE GENOMIC DNA]</scope>
    <source>
        <strain evidence="12">DSM 173</strain>
    </source>
</reference>
<dbReference type="InterPro" id="IPR043519">
    <property type="entry name" value="NT_sf"/>
</dbReference>
<keyword evidence="7" id="KW-0067">ATP-binding</keyword>
<evidence type="ECO:0000256" key="2">
    <source>
        <dbReference type="ARBA" id="ARBA00022649"/>
    </source>
</evidence>
<dbReference type="Gene3D" id="3.30.460.10">
    <property type="entry name" value="Beta Polymerase, domain 2"/>
    <property type="match status" value="1"/>
</dbReference>
<dbReference type="GO" id="GO:0005524">
    <property type="term" value="F:ATP binding"/>
    <property type="evidence" value="ECO:0007669"/>
    <property type="project" value="UniProtKB-KW"/>
</dbReference>
<dbReference type="Pfam" id="PF01909">
    <property type="entry name" value="NTP_transf_2"/>
    <property type="match status" value="1"/>
</dbReference>
<dbReference type="SUPFAM" id="SSF81301">
    <property type="entry name" value="Nucleotidyltransferase"/>
    <property type="match status" value="1"/>
</dbReference>
<keyword evidence="8" id="KW-0460">Magnesium</keyword>
<dbReference type="OrthoDB" id="9809323at2"/>
<dbReference type="Proteomes" id="UP000198672">
    <property type="component" value="Unassembled WGS sequence"/>
</dbReference>
<dbReference type="CDD" id="cd05403">
    <property type="entry name" value="NT_KNTase_like"/>
    <property type="match status" value="1"/>
</dbReference>
<accession>A0A1H3EB89</accession>
<evidence type="ECO:0000256" key="5">
    <source>
        <dbReference type="ARBA" id="ARBA00022723"/>
    </source>
</evidence>
<dbReference type="AlphaFoldDB" id="A0A1H3EB89"/>
<name>A0A1H3EB89_ALLWA</name>
<protein>
    <recommendedName>
        <fullName evidence="10">Polymerase nucleotidyl transferase domain-containing protein</fullName>
    </recommendedName>
</protein>
<evidence type="ECO:0000256" key="8">
    <source>
        <dbReference type="ARBA" id="ARBA00022842"/>
    </source>
</evidence>
<feature type="domain" description="Polymerase nucleotidyl transferase" evidence="10">
    <location>
        <begin position="18"/>
        <end position="92"/>
    </location>
</feature>
<dbReference type="InterPro" id="IPR052038">
    <property type="entry name" value="Type-VII_TA_antitoxin"/>
</dbReference>
<keyword evidence="4" id="KW-0548">Nucleotidyltransferase</keyword>
<evidence type="ECO:0000256" key="9">
    <source>
        <dbReference type="ARBA" id="ARBA00038276"/>
    </source>
</evidence>
<dbReference type="RefSeq" id="WP_091332852.1">
    <property type="nucleotide sequence ID" value="NZ_FNOW01000012.1"/>
</dbReference>
<sequence length="94" mass="10409">MNALIEQNRAQIRLLAAKRGIRNVRLFGSMARNTASQNSDVDLLVELEDGRSGLALGGFLQDVSELLGKKVDIVTEQSLHRKIREQVLKEAVPV</sequence>
<proteinExistence type="inferred from homology"/>
<evidence type="ECO:0000256" key="3">
    <source>
        <dbReference type="ARBA" id="ARBA00022679"/>
    </source>
</evidence>
<dbReference type="STRING" id="61595.SAMN05421644_11225"/>
<organism evidence="11 12">
    <name type="scientific">Allochromatium warmingii</name>
    <name type="common">Chromatium warmingii</name>
    <dbReference type="NCBI Taxonomy" id="61595"/>
    <lineage>
        <taxon>Bacteria</taxon>
        <taxon>Pseudomonadati</taxon>
        <taxon>Pseudomonadota</taxon>
        <taxon>Gammaproteobacteria</taxon>
        <taxon>Chromatiales</taxon>
        <taxon>Chromatiaceae</taxon>
        <taxon>Allochromatium</taxon>
    </lineage>
</organism>
<keyword evidence="12" id="KW-1185">Reference proteome</keyword>
<gene>
    <name evidence="11" type="ORF">SAMN05421644_11225</name>
</gene>
<dbReference type="InterPro" id="IPR002934">
    <property type="entry name" value="Polymerase_NTP_transf_dom"/>
</dbReference>
<dbReference type="PANTHER" id="PTHR33571:SF12">
    <property type="entry name" value="BSL3053 PROTEIN"/>
    <property type="match status" value="1"/>
</dbReference>
<comment type="cofactor">
    <cofactor evidence="1">
        <name>Mg(2+)</name>
        <dbReference type="ChEBI" id="CHEBI:18420"/>
    </cofactor>
</comment>
<evidence type="ECO:0000256" key="6">
    <source>
        <dbReference type="ARBA" id="ARBA00022741"/>
    </source>
</evidence>
<dbReference type="GO" id="GO:0016779">
    <property type="term" value="F:nucleotidyltransferase activity"/>
    <property type="evidence" value="ECO:0007669"/>
    <property type="project" value="UniProtKB-KW"/>
</dbReference>
<evidence type="ECO:0000256" key="1">
    <source>
        <dbReference type="ARBA" id="ARBA00001946"/>
    </source>
</evidence>
<evidence type="ECO:0000256" key="7">
    <source>
        <dbReference type="ARBA" id="ARBA00022840"/>
    </source>
</evidence>
<evidence type="ECO:0000256" key="4">
    <source>
        <dbReference type="ARBA" id="ARBA00022695"/>
    </source>
</evidence>
<evidence type="ECO:0000313" key="12">
    <source>
        <dbReference type="Proteomes" id="UP000198672"/>
    </source>
</evidence>
<dbReference type="PANTHER" id="PTHR33571">
    <property type="entry name" value="SSL8005 PROTEIN"/>
    <property type="match status" value="1"/>
</dbReference>
<dbReference type="GO" id="GO:0046872">
    <property type="term" value="F:metal ion binding"/>
    <property type="evidence" value="ECO:0007669"/>
    <property type="project" value="UniProtKB-KW"/>
</dbReference>
<evidence type="ECO:0000259" key="10">
    <source>
        <dbReference type="Pfam" id="PF01909"/>
    </source>
</evidence>
<evidence type="ECO:0000313" key="11">
    <source>
        <dbReference type="EMBL" id="SDX75870.1"/>
    </source>
</evidence>
<dbReference type="EMBL" id="FNOW01000012">
    <property type="protein sequence ID" value="SDX75870.1"/>
    <property type="molecule type" value="Genomic_DNA"/>
</dbReference>
<keyword evidence="3" id="KW-0808">Transferase</keyword>
<keyword evidence="2" id="KW-1277">Toxin-antitoxin system</keyword>
<comment type="similarity">
    <text evidence="9">Belongs to the MntA antitoxin family.</text>
</comment>
<keyword evidence="5" id="KW-0479">Metal-binding</keyword>
<keyword evidence="6" id="KW-0547">Nucleotide-binding</keyword>